<proteinExistence type="inferred from homology"/>
<dbReference type="GO" id="GO:0017061">
    <property type="term" value="F:S-methyl-5-thioadenosine phosphorylase activity"/>
    <property type="evidence" value="ECO:0007669"/>
    <property type="project" value="UniProtKB-EC"/>
</dbReference>
<dbReference type="OrthoDB" id="4279at2"/>
<dbReference type="NCBIfam" id="TIGR00726">
    <property type="entry name" value="peptidoglycan editing factor PgeF"/>
    <property type="match status" value="1"/>
</dbReference>
<evidence type="ECO:0000256" key="10">
    <source>
        <dbReference type="RuleBase" id="RU361274"/>
    </source>
</evidence>
<dbReference type="PANTHER" id="PTHR30616">
    <property type="entry name" value="UNCHARACTERIZED PROTEIN YFIH"/>
    <property type="match status" value="1"/>
</dbReference>
<evidence type="ECO:0000313" key="11">
    <source>
        <dbReference type="EMBL" id="SFM60246.1"/>
    </source>
</evidence>
<comment type="catalytic activity">
    <reaction evidence="1">
        <text>inosine + phosphate = alpha-D-ribose 1-phosphate + hypoxanthine</text>
        <dbReference type="Rhea" id="RHEA:27646"/>
        <dbReference type="ChEBI" id="CHEBI:17368"/>
        <dbReference type="ChEBI" id="CHEBI:17596"/>
        <dbReference type="ChEBI" id="CHEBI:43474"/>
        <dbReference type="ChEBI" id="CHEBI:57720"/>
        <dbReference type="EC" id="2.4.2.1"/>
    </reaction>
    <physiologicalReaction direction="left-to-right" evidence="1">
        <dbReference type="Rhea" id="RHEA:27647"/>
    </physiologicalReaction>
</comment>
<dbReference type="EMBL" id="FOUE01000005">
    <property type="protein sequence ID" value="SFM60246.1"/>
    <property type="molecule type" value="Genomic_DNA"/>
</dbReference>
<keyword evidence="6" id="KW-0862">Zinc</keyword>
<dbReference type="Gene3D" id="3.60.140.10">
    <property type="entry name" value="CNF1/YfiH-like putative cysteine hydrolases"/>
    <property type="match status" value="1"/>
</dbReference>
<comment type="catalytic activity">
    <reaction evidence="7">
        <text>adenosine + H2O + H(+) = inosine + NH4(+)</text>
        <dbReference type="Rhea" id="RHEA:24408"/>
        <dbReference type="ChEBI" id="CHEBI:15377"/>
        <dbReference type="ChEBI" id="CHEBI:15378"/>
        <dbReference type="ChEBI" id="CHEBI:16335"/>
        <dbReference type="ChEBI" id="CHEBI:17596"/>
        <dbReference type="ChEBI" id="CHEBI:28938"/>
        <dbReference type="EC" id="3.5.4.4"/>
    </reaction>
    <physiologicalReaction direction="left-to-right" evidence="7">
        <dbReference type="Rhea" id="RHEA:24409"/>
    </physiologicalReaction>
</comment>
<reference evidence="12" key="1">
    <citation type="submission" date="2016-10" db="EMBL/GenBank/DDBJ databases">
        <authorList>
            <person name="Varghese N."/>
            <person name="Submissions S."/>
        </authorList>
    </citation>
    <scope>NUCLEOTIDE SEQUENCE [LARGE SCALE GENOMIC DNA]</scope>
    <source>
        <strain evidence="12">CGMCC 1.7061</strain>
    </source>
</reference>
<comment type="catalytic activity">
    <reaction evidence="9">
        <text>S-methyl-5'-thioadenosine + phosphate = 5-(methylsulfanyl)-alpha-D-ribose 1-phosphate + adenine</text>
        <dbReference type="Rhea" id="RHEA:11852"/>
        <dbReference type="ChEBI" id="CHEBI:16708"/>
        <dbReference type="ChEBI" id="CHEBI:17509"/>
        <dbReference type="ChEBI" id="CHEBI:43474"/>
        <dbReference type="ChEBI" id="CHEBI:58533"/>
        <dbReference type="EC" id="2.4.2.28"/>
    </reaction>
    <physiologicalReaction direction="left-to-right" evidence="9">
        <dbReference type="Rhea" id="RHEA:11853"/>
    </physiologicalReaction>
</comment>
<dbReference type="GO" id="GO:0016787">
    <property type="term" value="F:hydrolase activity"/>
    <property type="evidence" value="ECO:0007669"/>
    <property type="project" value="UniProtKB-KW"/>
</dbReference>
<evidence type="ECO:0000256" key="2">
    <source>
        <dbReference type="ARBA" id="ARBA00007353"/>
    </source>
</evidence>
<keyword evidence="4" id="KW-0479">Metal-binding</keyword>
<keyword evidence="5" id="KW-0378">Hydrolase</keyword>
<organism evidence="11 12">
    <name type="scientific">Marinobacter zhejiangensis</name>
    <dbReference type="NCBI Taxonomy" id="488535"/>
    <lineage>
        <taxon>Bacteria</taxon>
        <taxon>Pseudomonadati</taxon>
        <taxon>Pseudomonadota</taxon>
        <taxon>Gammaproteobacteria</taxon>
        <taxon>Pseudomonadales</taxon>
        <taxon>Marinobacteraceae</taxon>
        <taxon>Marinobacter</taxon>
    </lineage>
</organism>
<dbReference type="InterPro" id="IPR011324">
    <property type="entry name" value="Cytotoxic_necrot_fac-like_cat"/>
</dbReference>
<dbReference type="InterPro" id="IPR038371">
    <property type="entry name" value="Cu_polyphenol_OxRdtase_sf"/>
</dbReference>
<dbReference type="InterPro" id="IPR003730">
    <property type="entry name" value="Cu_polyphenol_OxRdtase"/>
</dbReference>
<dbReference type="Proteomes" id="UP000198519">
    <property type="component" value="Unassembled WGS sequence"/>
</dbReference>
<evidence type="ECO:0000256" key="1">
    <source>
        <dbReference type="ARBA" id="ARBA00000553"/>
    </source>
</evidence>
<evidence type="ECO:0000256" key="6">
    <source>
        <dbReference type="ARBA" id="ARBA00022833"/>
    </source>
</evidence>
<keyword evidence="3" id="KW-0808">Transferase</keyword>
<accession>A0A1I4S6U7</accession>
<dbReference type="RefSeq" id="WP_092024196.1">
    <property type="nucleotide sequence ID" value="NZ_FOUE01000005.1"/>
</dbReference>
<evidence type="ECO:0000256" key="8">
    <source>
        <dbReference type="ARBA" id="ARBA00048968"/>
    </source>
</evidence>
<evidence type="ECO:0000256" key="9">
    <source>
        <dbReference type="ARBA" id="ARBA00049893"/>
    </source>
</evidence>
<dbReference type="Pfam" id="PF02578">
    <property type="entry name" value="Cu-oxidase_4"/>
    <property type="match status" value="1"/>
</dbReference>
<evidence type="ECO:0000256" key="7">
    <source>
        <dbReference type="ARBA" id="ARBA00047989"/>
    </source>
</evidence>
<protein>
    <recommendedName>
        <fullName evidence="10">Purine nucleoside phosphorylase</fullName>
    </recommendedName>
</protein>
<keyword evidence="12" id="KW-1185">Reference proteome</keyword>
<comment type="catalytic activity">
    <reaction evidence="8">
        <text>adenosine + phosphate = alpha-D-ribose 1-phosphate + adenine</text>
        <dbReference type="Rhea" id="RHEA:27642"/>
        <dbReference type="ChEBI" id="CHEBI:16335"/>
        <dbReference type="ChEBI" id="CHEBI:16708"/>
        <dbReference type="ChEBI" id="CHEBI:43474"/>
        <dbReference type="ChEBI" id="CHEBI:57720"/>
        <dbReference type="EC" id="2.4.2.1"/>
    </reaction>
    <physiologicalReaction direction="left-to-right" evidence="8">
        <dbReference type="Rhea" id="RHEA:27643"/>
    </physiologicalReaction>
</comment>
<evidence type="ECO:0000256" key="3">
    <source>
        <dbReference type="ARBA" id="ARBA00022679"/>
    </source>
</evidence>
<dbReference type="CDD" id="cd16833">
    <property type="entry name" value="YfiH"/>
    <property type="match status" value="1"/>
</dbReference>
<evidence type="ECO:0000256" key="4">
    <source>
        <dbReference type="ARBA" id="ARBA00022723"/>
    </source>
</evidence>
<comment type="similarity">
    <text evidence="2 10">Belongs to the purine nucleoside phosphorylase YfiH/LACC1 family.</text>
</comment>
<sequence length="262" mass="28205">MSWNSVSSELDIIVPDWPAPTSVRAGCSTRVGGASVGPWQSLNLGDHVQDDLEHVTENRRRLAQWAGVSPESFCWLEQVHGVSVARAPTVSEQAVSEQKKGAPKADASVTRHQGVVCTVLTADCLPVLFCARDGSQVGAAHAGWRGLCAGVLERTLDTFACGPEGLMAWLGPAIGPQAFEVGEEVREAFMAVDTAADQAFASSSRPGHYLADLYLLARQRLTGAGVRDIYGGGICTYRESDRFYSYRRDGVTGRMASFIWLT</sequence>
<dbReference type="STRING" id="488535.SAMN04487963_3056"/>
<dbReference type="GO" id="GO:0005507">
    <property type="term" value="F:copper ion binding"/>
    <property type="evidence" value="ECO:0007669"/>
    <property type="project" value="TreeGrafter"/>
</dbReference>
<evidence type="ECO:0000313" key="12">
    <source>
        <dbReference type="Proteomes" id="UP000198519"/>
    </source>
</evidence>
<evidence type="ECO:0000256" key="5">
    <source>
        <dbReference type="ARBA" id="ARBA00022801"/>
    </source>
</evidence>
<gene>
    <name evidence="11" type="ORF">SAMN04487963_3056</name>
</gene>
<dbReference type="SUPFAM" id="SSF64438">
    <property type="entry name" value="CNF1/YfiH-like putative cysteine hydrolases"/>
    <property type="match status" value="1"/>
</dbReference>
<dbReference type="PANTHER" id="PTHR30616:SF2">
    <property type="entry name" value="PURINE NUCLEOSIDE PHOSPHORYLASE LACC1"/>
    <property type="match status" value="1"/>
</dbReference>
<name>A0A1I4S6U7_9GAMM</name>
<dbReference type="AlphaFoldDB" id="A0A1I4S6U7"/>